<reference evidence="2" key="1">
    <citation type="journal article" date="2019" name="Int. J. Syst. Evol. Microbiol.">
        <title>The Global Catalogue of Microorganisms (GCM) 10K type strain sequencing project: providing services to taxonomists for standard genome sequencing and annotation.</title>
        <authorList>
            <consortium name="The Broad Institute Genomics Platform"/>
            <consortium name="The Broad Institute Genome Sequencing Center for Infectious Disease"/>
            <person name="Wu L."/>
            <person name="Ma J."/>
        </authorList>
    </citation>
    <scope>NUCLEOTIDE SEQUENCE [LARGE SCALE GENOMIC DNA]</scope>
    <source>
        <strain evidence="2">JCM 17979</strain>
    </source>
</reference>
<accession>A0ABP9A310</accession>
<gene>
    <name evidence="1" type="ORF">GCM10023200_01800</name>
</gene>
<evidence type="ECO:0000313" key="1">
    <source>
        <dbReference type="EMBL" id="GAA4773043.1"/>
    </source>
</evidence>
<protein>
    <submittedName>
        <fullName evidence="1">Hemolytic protein HlpA</fullName>
    </submittedName>
</protein>
<evidence type="ECO:0000313" key="2">
    <source>
        <dbReference type="Proteomes" id="UP001500928"/>
    </source>
</evidence>
<dbReference type="Proteomes" id="UP001500928">
    <property type="component" value="Unassembled WGS sequence"/>
</dbReference>
<name>A0ABP9A310_9PSEU</name>
<proteinExistence type="predicted"/>
<dbReference type="EMBL" id="BAABHO010000001">
    <property type="protein sequence ID" value="GAA4773043.1"/>
    <property type="molecule type" value="Genomic_DNA"/>
</dbReference>
<keyword evidence="2" id="KW-1185">Reference proteome</keyword>
<dbReference type="SUPFAM" id="SSF53448">
    <property type="entry name" value="Nucleotide-diphospho-sugar transferases"/>
    <property type="match status" value="1"/>
</dbReference>
<dbReference type="Gene3D" id="3.90.550.10">
    <property type="entry name" value="Spore Coat Polysaccharide Biosynthesis Protein SpsA, Chain A"/>
    <property type="match status" value="1"/>
</dbReference>
<dbReference type="InterPro" id="IPR029044">
    <property type="entry name" value="Nucleotide-diphossugar_trans"/>
</dbReference>
<comment type="caution">
    <text evidence="1">The sequence shown here is derived from an EMBL/GenBank/DDBJ whole genome shotgun (WGS) entry which is preliminary data.</text>
</comment>
<organism evidence="1 2">
    <name type="scientific">Actinomycetospora chlora</name>
    <dbReference type="NCBI Taxonomy" id="663608"/>
    <lineage>
        <taxon>Bacteria</taxon>
        <taxon>Bacillati</taxon>
        <taxon>Actinomycetota</taxon>
        <taxon>Actinomycetes</taxon>
        <taxon>Pseudonocardiales</taxon>
        <taxon>Pseudonocardiaceae</taxon>
        <taxon>Actinomycetospora</taxon>
    </lineage>
</organism>
<dbReference type="RefSeq" id="WP_345410359.1">
    <property type="nucleotide sequence ID" value="NZ_BAABHO010000001.1"/>
</dbReference>
<sequence length="316" mass="35399">MPADVAVLIVAFNRPDKTRRVLEAVRAAAPRRLYLAADGPRAHVPSDAELCAATRRVLEQIPWPCEVRRLYRPTNLGCKRGVAGAIDWLLTHEESGIILEDDCLPGPDFFPFCAELLDRYRDDSDVMMIGGFNDFGSWDAAGDSYLFTHTAPIWGWATWRSAWDRYDPAMRAWADSEARAVVRSRTSAAEYRLFGGKFDGVYEGRIDSWGFAWTLAILVSGGLSVMPADNLVTNIGFDGEATHTRWRREGEVPTRRMPWPLRHPTSTTPDEAFERALFRKRFAVGRRLVAALPPPAQERVRAAVYRLAAAVRPAAP</sequence>